<feature type="transmembrane region" description="Helical" evidence="1">
    <location>
        <begin position="52"/>
        <end position="70"/>
    </location>
</feature>
<proteinExistence type="predicted"/>
<evidence type="ECO:0000313" key="2">
    <source>
        <dbReference type="EMBL" id="OAQ54865.1"/>
    </source>
</evidence>
<feature type="transmembrane region" description="Helical" evidence="1">
    <location>
        <begin position="82"/>
        <end position="104"/>
    </location>
</feature>
<feature type="transmembrane region" description="Helical" evidence="1">
    <location>
        <begin position="253"/>
        <end position="273"/>
    </location>
</feature>
<accession>A0A179ENP6</accession>
<protein>
    <recommendedName>
        <fullName evidence="4">Conjugal transfer protein TraX</fullName>
    </recommendedName>
</protein>
<feature type="transmembrane region" description="Helical" evidence="1">
    <location>
        <begin position="221"/>
        <end position="241"/>
    </location>
</feature>
<evidence type="ECO:0000256" key="1">
    <source>
        <dbReference type="SAM" id="Phobius"/>
    </source>
</evidence>
<feature type="transmembrane region" description="Helical" evidence="1">
    <location>
        <begin position="148"/>
        <end position="169"/>
    </location>
</feature>
<dbReference type="Pfam" id="PF05857">
    <property type="entry name" value="TraX"/>
    <property type="match status" value="1"/>
</dbReference>
<keyword evidence="1" id="KW-1133">Transmembrane helix</keyword>
<name>A0A179ENP6_ENTTH</name>
<keyword evidence="3" id="KW-1185">Reference proteome</keyword>
<organism evidence="2 3">
    <name type="scientific">Enterococcus thailandicus</name>
    <dbReference type="NCBI Taxonomy" id="417368"/>
    <lineage>
        <taxon>Bacteria</taxon>
        <taxon>Bacillati</taxon>
        <taxon>Bacillota</taxon>
        <taxon>Bacilli</taxon>
        <taxon>Lactobacillales</taxon>
        <taxon>Enterococcaceae</taxon>
        <taxon>Enterococcus</taxon>
    </lineage>
</organism>
<dbReference type="Proteomes" id="UP000078516">
    <property type="component" value="Unassembled WGS sequence"/>
</dbReference>
<dbReference type="RefSeq" id="WP_067485160.1">
    <property type="nucleotide sequence ID" value="NZ_JARQBF010000002.1"/>
</dbReference>
<gene>
    <name evidence="2" type="ORF">A6E74_10850</name>
</gene>
<keyword evidence="1" id="KW-0812">Transmembrane</keyword>
<feature type="transmembrane region" description="Helical" evidence="1">
    <location>
        <begin position="116"/>
        <end position="136"/>
    </location>
</feature>
<keyword evidence="1" id="KW-0472">Membrane</keyword>
<dbReference type="AlphaFoldDB" id="A0A179ENP6"/>
<sequence length="274" mass="31711">MLLNNEKVEGLRVNFKGINSFQLKWLAIAFMVVDHVNSYFGSQLGFPSWVAWLGRFVAPLFVFLLVEGFRHTRSRAKYAKRLGLAAFVTAIGNVVYQLLTGAYINPLTHQPDYFLFLGPHNIFLTLFFLFCMMWVLATMKQSSVGQKIMLILTFLILLVLTAASEGGIYLIPMMLLMFVFKEEGQRNKLLIGIFVYTMILLALAISSYMQTPVNQSLYDYLTFDNEFMMVTVIPLIALYNGQLGGTNSKWNKYFFYLFYPIHLWIIYVIFYFVR</sequence>
<evidence type="ECO:0008006" key="4">
    <source>
        <dbReference type="Google" id="ProtNLM"/>
    </source>
</evidence>
<reference evidence="2 3" key="1">
    <citation type="submission" date="2016-04" db="EMBL/GenBank/DDBJ databases">
        <title>Draft genome of an Enterococcus thailandicus strain isolated from bovine feces.</title>
        <authorList>
            <person name="Beukers A.G."/>
            <person name="Zaheer R."/>
            <person name="Goji N."/>
            <person name="Cook S.R."/>
            <person name="Amoako K."/>
            <person name="Chaves A.V."/>
            <person name="Ward M.P."/>
            <person name="Mcallister T.A."/>
        </authorList>
    </citation>
    <scope>NUCLEOTIDE SEQUENCE [LARGE SCALE GENOMIC DNA]</scope>
    <source>
        <strain evidence="2 3">F0711D 46</strain>
    </source>
</reference>
<dbReference type="InterPro" id="IPR008875">
    <property type="entry name" value="TraX"/>
</dbReference>
<evidence type="ECO:0000313" key="3">
    <source>
        <dbReference type="Proteomes" id="UP000078516"/>
    </source>
</evidence>
<comment type="caution">
    <text evidence="2">The sequence shown here is derived from an EMBL/GenBank/DDBJ whole genome shotgun (WGS) entry which is preliminary data.</text>
</comment>
<feature type="transmembrane region" description="Helical" evidence="1">
    <location>
        <begin position="189"/>
        <end position="209"/>
    </location>
</feature>
<feature type="transmembrane region" description="Helical" evidence="1">
    <location>
        <begin position="21"/>
        <end position="40"/>
    </location>
</feature>
<dbReference type="EMBL" id="LWMN01000017">
    <property type="protein sequence ID" value="OAQ54865.1"/>
    <property type="molecule type" value="Genomic_DNA"/>
</dbReference>